<dbReference type="PANTHER" id="PTHR30606:SF9">
    <property type="entry name" value="LIPID A BIOSYNTHESIS LAUROYLTRANSFERASE"/>
    <property type="match status" value="1"/>
</dbReference>
<comment type="subcellular location">
    <subcellularLocation>
        <location evidence="1">Cell inner membrane</location>
    </subcellularLocation>
</comment>
<dbReference type="RefSeq" id="WP_008586325.1">
    <property type="nucleotide sequence ID" value="NZ_CP007035.1"/>
</dbReference>
<dbReference type="OrthoDB" id="9808633at2"/>
<dbReference type="GO" id="GO:0009247">
    <property type="term" value="P:glycolipid biosynthetic process"/>
    <property type="evidence" value="ECO:0007669"/>
    <property type="project" value="UniProtKB-ARBA"/>
</dbReference>
<dbReference type="CDD" id="cd07984">
    <property type="entry name" value="LPLAT_LABLAT-like"/>
    <property type="match status" value="1"/>
</dbReference>
<name>W0F330_9BACT</name>
<dbReference type="Pfam" id="PF03279">
    <property type="entry name" value="Lip_A_acyltrans"/>
    <property type="match status" value="1"/>
</dbReference>
<proteinExistence type="predicted"/>
<evidence type="ECO:0000256" key="5">
    <source>
        <dbReference type="ARBA" id="ARBA00023136"/>
    </source>
</evidence>
<evidence type="ECO:0000313" key="9">
    <source>
        <dbReference type="Proteomes" id="UP000003586"/>
    </source>
</evidence>
<evidence type="ECO:0000256" key="4">
    <source>
        <dbReference type="ARBA" id="ARBA00022679"/>
    </source>
</evidence>
<evidence type="ECO:0000256" key="3">
    <source>
        <dbReference type="ARBA" id="ARBA00022519"/>
    </source>
</evidence>
<reference evidence="8 9" key="1">
    <citation type="submission" date="2013-12" db="EMBL/GenBank/DDBJ databases">
        <authorList>
            <consortium name="DOE Joint Genome Institute"/>
            <person name="Eisen J."/>
            <person name="Huntemann M."/>
            <person name="Han J."/>
            <person name="Chen A."/>
            <person name="Kyrpides N."/>
            <person name="Mavromatis K."/>
            <person name="Markowitz V."/>
            <person name="Palaniappan K."/>
            <person name="Ivanova N."/>
            <person name="Schaumberg A."/>
            <person name="Pati A."/>
            <person name="Liolios K."/>
            <person name="Nordberg H.P."/>
            <person name="Cantor M.N."/>
            <person name="Hua S.X."/>
            <person name="Woyke T."/>
        </authorList>
    </citation>
    <scope>NUCLEOTIDE SEQUENCE [LARGE SCALE GENOMIC DNA]</scope>
    <source>
        <strain evidence="9">DSM 19437</strain>
    </source>
</reference>
<dbReference type="KEGG" id="nso:NIASO_13540"/>
<evidence type="ECO:0000313" key="8">
    <source>
        <dbReference type="EMBL" id="AHF15909.1"/>
    </source>
</evidence>
<dbReference type="GO" id="GO:0016746">
    <property type="term" value="F:acyltransferase activity"/>
    <property type="evidence" value="ECO:0007669"/>
    <property type="project" value="UniProtKB-KW"/>
</dbReference>
<keyword evidence="4 8" id="KW-0808">Transferase</keyword>
<keyword evidence="7" id="KW-1133">Transmembrane helix</keyword>
<keyword evidence="6 8" id="KW-0012">Acyltransferase</keyword>
<gene>
    <name evidence="8" type="ORF">NIASO_13540</name>
</gene>
<sequence length="297" mass="33891">MSSWDGRSKANTTGYRIFIALLKWGGTAPAYFLLRFVAGYYFLFSRQSNGAINYYLRERLHLSGFKATRARYRNYYWFGQALIDRIVLMSGIKNNFTFDFDGEAHLHQMVASGKGGLLLSAHIGNWEIAGHLLKRLNTRINIVMYDGEQQQIKEYLNSVTGERNANIIVIKDAIAHIYAIMEALNNNELVCMHADRFLPGNKTLNAPFLGEPARFPAGPFIIAAKLQVPVSFVFAMKETTAHYHFFATPGIVYSDRGEKGAPEYILADFVMQTEQKVQTYPDQWYNYYPFWSKGGKN</sequence>
<evidence type="ECO:0000256" key="1">
    <source>
        <dbReference type="ARBA" id="ARBA00004533"/>
    </source>
</evidence>
<dbReference type="HOGENOM" id="CLU_049421_2_0_10"/>
<dbReference type="EMBL" id="CP007035">
    <property type="protein sequence ID" value="AHF15909.1"/>
    <property type="molecule type" value="Genomic_DNA"/>
</dbReference>
<keyword evidence="2" id="KW-1003">Cell membrane</keyword>
<evidence type="ECO:0000256" key="7">
    <source>
        <dbReference type="SAM" id="Phobius"/>
    </source>
</evidence>
<feature type="transmembrane region" description="Helical" evidence="7">
    <location>
        <begin position="21"/>
        <end position="43"/>
    </location>
</feature>
<accession>W0F330</accession>
<dbReference type="eggNOG" id="COG4261">
    <property type="taxonomic scope" value="Bacteria"/>
</dbReference>
<keyword evidence="3" id="KW-0997">Cell inner membrane</keyword>
<evidence type="ECO:0000256" key="2">
    <source>
        <dbReference type="ARBA" id="ARBA00022475"/>
    </source>
</evidence>
<dbReference type="STRING" id="929713.NIASO_13540"/>
<dbReference type="Proteomes" id="UP000003586">
    <property type="component" value="Chromosome"/>
</dbReference>
<dbReference type="AlphaFoldDB" id="W0F330"/>
<dbReference type="PANTHER" id="PTHR30606">
    <property type="entry name" value="LIPID A BIOSYNTHESIS LAUROYL ACYLTRANSFERASE"/>
    <property type="match status" value="1"/>
</dbReference>
<keyword evidence="9" id="KW-1185">Reference proteome</keyword>
<protein>
    <submittedName>
        <fullName evidence="8">Acyltransferase</fullName>
    </submittedName>
</protein>
<keyword evidence="7" id="KW-0812">Transmembrane</keyword>
<dbReference type="GO" id="GO:0005886">
    <property type="term" value="C:plasma membrane"/>
    <property type="evidence" value="ECO:0007669"/>
    <property type="project" value="UniProtKB-SubCell"/>
</dbReference>
<dbReference type="InterPro" id="IPR004960">
    <property type="entry name" value="LipA_acyltrans"/>
</dbReference>
<keyword evidence="5 7" id="KW-0472">Membrane</keyword>
<organism evidence="8 9">
    <name type="scientific">Niabella soli DSM 19437</name>
    <dbReference type="NCBI Taxonomy" id="929713"/>
    <lineage>
        <taxon>Bacteria</taxon>
        <taxon>Pseudomonadati</taxon>
        <taxon>Bacteroidota</taxon>
        <taxon>Chitinophagia</taxon>
        <taxon>Chitinophagales</taxon>
        <taxon>Chitinophagaceae</taxon>
        <taxon>Niabella</taxon>
    </lineage>
</organism>
<evidence type="ECO:0000256" key="6">
    <source>
        <dbReference type="ARBA" id="ARBA00023315"/>
    </source>
</evidence>